<dbReference type="Proteomes" id="UP000627573">
    <property type="component" value="Unassembled WGS sequence"/>
</dbReference>
<gene>
    <name evidence="1" type="ORF">I3517_27080</name>
</gene>
<dbReference type="RefSeq" id="WP_020970285.1">
    <property type="nucleotide sequence ID" value="NZ_CP011295.1"/>
</dbReference>
<keyword evidence="2" id="KW-1185">Reference proteome</keyword>
<dbReference type="InterPro" id="IPR016181">
    <property type="entry name" value="Acyl_CoA_acyltransferase"/>
</dbReference>
<dbReference type="KEGG" id="reb:XU06_20285"/>
<comment type="caution">
    <text evidence="1">The sequence shown here is derived from an EMBL/GenBank/DDBJ whole genome shotgun (WGS) entry which is preliminary data.</text>
</comment>
<evidence type="ECO:0000313" key="1">
    <source>
        <dbReference type="EMBL" id="MBH5146272.1"/>
    </source>
</evidence>
<keyword evidence="1" id="KW-0808">Transferase</keyword>
<sequence>MIGWQLLRTVAGLTALRDAYGQNMSGLVPETGVYLADDGWWIALTGAPDPSYNLALVHGGDVRKNTVAVVERVLAERLRTVVMLAGAGLDAATVLADAGWVCVGSSSLRALPNSPSAPDAAVRILEGGDLRSARQLAEDVFGIDRESATLVYQEAAPDRPSERSVVGLFELDTLQTAAMLSFGKPISTVWAAGTRAQGQRRGHGLRVLRQVSAAAFEAVGDGAVCGLASAAGNALYDASGAEIVEYWQMWSRPRWLLGS</sequence>
<name>A0A8I1A082_RHOER</name>
<accession>A0A8I1A082</accession>
<evidence type="ECO:0000313" key="2">
    <source>
        <dbReference type="Proteomes" id="UP000627573"/>
    </source>
</evidence>
<organism evidence="1 2">
    <name type="scientific">Rhodococcus erythropolis</name>
    <name type="common">Arthrobacter picolinophilus</name>
    <dbReference type="NCBI Taxonomy" id="1833"/>
    <lineage>
        <taxon>Bacteria</taxon>
        <taxon>Bacillati</taxon>
        <taxon>Actinomycetota</taxon>
        <taxon>Actinomycetes</taxon>
        <taxon>Mycobacteriales</taxon>
        <taxon>Nocardiaceae</taxon>
        <taxon>Rhodococcus</taxon>
        <taxon>Rhodococcus erythropolis group</taxon>
    </lineage>
</organism>
<protein>
    <submittedName>
        <fullName evidence="1">N-acetyltransferase</fullName>
    </submittedName>
</protein>
<dbReference type="EMBL" id="JAECSB010000085">
    <property type="protein sequence ID" value="MBH5146272.1"/>
    <property type="molecule type" value="Genomic_DNA"/>
</dbReference>
<dbReference type="GO" id="GO:0016740">
    <property type="term" value="F:transferase activity"/>
    <property type="evidence" value="ECO:0007669"/>
    <property type="project" value="UniProtKB-KW"/>
</dbReference>
<dbReference type="AlphaFoldDB" id="A0A8I1A082"/>
<dbReference type="SUPFAM" id="SSF55729">
    <property type="entry name" value="Acyl-CoA N-acyltransferases (Nat)"/>
    <property type="match status" value="1"/>
</dbReference>
<proteinExistence type="predicted"/>
<reference evidence="1 2" key="1">
    <citation type="submission" date="2020-12" db="EMBL/GenBank/DDBJ databases">
        <title>Draft genome sequence of furan degrading bacterial strain FUR100.</title>
        <authorList>
            <person name="Woiski C."/>
        </authorList>
    </citation>
    <scope>NUCLEOTIDE SEQUENCE [LARGE SCALE GENOMIC DNA]</scope>
    <source>
        <strain evidence="1 2">FUR100</strain>
    </source>
</reference>